<evidence type="ECO:0000256" key="4">
    <source>
        <dbReference type="ARBA" id="ARBA00022490"/>
    </source>
</evidence>
<dbReference type="EMBL" id="JAOPGA020000734">
    <property type="protein sequence ID" value="KAL0481190.1"/>
    <property type="molecule type" value="Genomic_DNA"/>
</dbReference>
<evidence type="ECO:0000256" key="5">
    <source>
        <dbReference type="ARBA" id="ARBA00022516"/>
    </source>
</evidence>
<keyword evidence="17" id="KW-1185">Reference proteome</keyword>
<dbReference type="GO" id="GO:0004496">
    <property type="term" value="F:mevalonate kinase activity"/>
    <property type="evidence" value="ECO:0007669"/>
    <property type="project" value="UniProtKB-EC"/>
</dbReference>
<comment type="catalytic activity">
    <reaction evidence="13">
        <text>(R)-mevalonate + ATP = (R)-5-phosphomevalonate + ADP + H(+)</text>
        <dbReference type="Rhea" id="RHEA:17065"/>
        <dbReference type="ChEBI" id="CHEBI:15378"/>
        <dbReference type="ChEBI" id="CHEBI:30616"/>
        <dbReference type="ChEBI" id="CHEBI:36464"/>
        <dbReference type="ChEBI" id="CHEBI:58146"/>
        <dbReference type="ChEBI" id="CHEBI:456216"/>
        <dbReference type="EC" id="2.7.1.36"/>
    </reaction>
</comment>
<keyword evidence="10" id="KW-0460">Magnesium</keyword>
<evidence type="ECO:0000256" key="2">
    <source>
        <dbReference type="ARBA" id="ARBA00006495"/>
    </source>
</evidence>
<keyword evidence="9 13" id="KW-0067">ATP-binding</keyword>
<dbReference type="SUPFAM" id="SSF55060">
    <property type="entry name" value="GHMP Kinase, C-terminal domain"/>
    <property type="match status" value="1"/>
</dbReference>
<dbReference type="Pfam" id="PF00288">
    <property type="entry name" value="GHMP_kinases_N"/>
    <property type="match status" value="1"/>
</dbReference>
<evidence type="ECO:0000256" key="11">
    <source>
        <dbReference type="ARBA" id="ARBA00023098"/>
    </source>
</evidence>
<dbReference type="Gene3D" id="3.30.70.890">
    <property type="entry name" value="GHMP kinase, C-terminal domain"/>
    <property type="match status" value="1"/>
</dbReference>
<accession>A0AAW2YVP2</accession>
<dbReference type="InterPro" id="IPR013750">
    <property type="entry name" value="GHMP_kinase_C_dom"/>
</dbReference>
<evidence type="ECO:0000259" key="14">
    <source>
        <dbReference type="Pfam" id="PF00288"/>
    </source>
</evidence>
<dbReference type="PROSITE" id="PS00627">
    <property type="entry name" value="GHMP_KINASES_ATP"/>
    <property type="match status" value="1"/>
</dbReference>
<comment type="caution">
    <text evidence="16">The sequence shown here is derived from an EMBL/GenBank/DDBJ whole genome shotgun (WGS) entry which is preliminary data.</text>
</comment>
<name>A0AAW2YVP2_9EUKA</name>
<dbReference type="InterPro" id="IPR036554">
    <property type="entry name" value="GHMP_kinase_C_sf"/>
</dbReference>
<keyword evidence="13" id="KW-0756">Sterol biosynthesis</keyword>
<reference evidence="16 17" key="1">
    <citation type="submission" date="2024-03" db="EMBL/GenBank/DDBJ databases">
        <title>The Acrasis kona genome and developmental transcriptomes reveal deep origins of eukaryotic multicellular pathways.</title>
        <authorList>
            <person name="Sheikh S."/>
            <person name="Fu C.-J."/>
            <person name="Brown M.W."/>
            <person name="Baldauf S.L."/>
        </authorList>
    </citation>
    <scope>NUCLEOTIDE SEQUENCE [LARGE SCALE GENOMIC DNA]</scope>
    <source>
        <strain evidence="16 17">ATCC MYA-3509</strain>
    </source>
</reference>
<dbReference type="InterPro" id="IPR006205">
    <property type="entry name" value="Mev_gal_kin"/>
</dbReference>
<dbReference type="SUPFAM" id="SSF54211">
    <property type="entry name" value="Ribosomal protein S5 domain 2-like"/>
    <property type="match status" value="1"/>
</dbReference>
<comment type="subcellular location">
    <subcellularLocation>
        <location evidence="1 13">Cytoplasm</location>
    </subcellularLocation>
</comment>
<dbReference type="InterPro" id="IPR006204">
    <property type="entry name" value="GHMP_kinase_N_dom"/>
</dbReference>
<keyword evidence="8 13" id="KW-0418">Kinase</keyword>
<keyword evidence="13" id="KW-0753">Steroid metabolism</keyword>
<keyword evidence="13" id="KW-0752">Steroid biosynthesis</keyword>
<dbReference type="PANTHER" id="PTHR43290">
    <property type="entry name" value="MEVALONATE KINASE"/>
    <property type="match status" value="1"/>
</dbReference>
<dbReference type="Gene3D" id="3.30.230.10">
    <property type="match status" value="1"/>
</dbReference>
<organism evidence="16 17">
    <name type="scientific">Acrasis kona</name>
    <dbReference type="NCBI Taxonomy" id="1008807"/>
    <lineage>
        <taxon>Eukaryota</taxon>
        <taxon>Discoba</taxon>
        <taxon>Heterolobosea</taxon>
        <taxon>Tetramitia</taxon>
        <taxon>Eutetramitia</taxon>
        <taxon>Acrasidae</taxon>
        <taxon>Acrasis</taxon>
    </lineage>
</organism>
<evidence type="ECO:0000313" key="17">
    <source>
        <dbReference type="Proteomes" id="UP001431209"/>
    </source>
</evidence>
<dbReference type="AlphaFoldDB" id="A0AAW2YVP2"/>
<dbReference type="InterPro" id="IPR020568">
    <property type="entry name" value="Ribosomal_Su5_D2-typ_SF"/>
</dbReference>
<dbReference type="GO" id="GO:0005524">
    <property type="term" value="F:ATP binding"/>
    <property type="evidence" value="ECO:0007669"/>
    <property type="project" value="UniProtKB-KW"/>
</dbReference>
<dbReference type="Proteomes" id="UP001431209">
    <property type="component" value="Unassembled WGS sequence"/>
</dbReference>
<dbReference type="InterPro" id="IPR006203">
    <property type="entry name" value="GHMP_knse_ATP-bd_CS"/>
</dbReference>
<evidence type="ECO:0000256" key="1">
    <source>
        <dbReference type="ARBA" id="ARBA00004496"/>
    </source>
</evidence>
<keyword evidence="4 13" id="KW-0963">Cytoplasm</keyword>
<keyword evidence="7 13" id="KW-0547">Nucleotide-binding</keyword>
<dbReference type="GO" id="GO:0019287">
    <property type="term" value="P:isopentenyl diphosphate biosynthetic process, mevalonate pathway"/>
    <property type="evidence" value="ECO:0007669"/>
    <property type="project" value="TreeGrafter"/>
</dbReference>
<evidence type="ECO:0000256" key="13">
    <source>
        <dbReference type="RuleBase" id="RU363087"/>
    </source>
</evidence>
<evidence type="ECO:0000256" key="9">
    <source>
        <dbReference type="ARBA" id="ARBA00022840"/>
    </source>
</evidence>
<keyword evidence="5 13" id="KW-0444">Lipid biosynthesis</keyword>
<dbReference type="Pfam" id="PF08544">
    <property type="entry name" value="GHMP_kinases_C"/>
    <property type="match status" value="1"/>
</dbReference>
<dbReference type="GO" id="GO:0005829">
    <property type="term" value="C:cytosol"/>
    <property type="evidence" value="ECO:0007669"/>
    <property type="project" value="TreeGrafter"/>
</dbReference>
<proteinExistence type="inferred from homology"/>
<comment type="similarity">
    <text evidence="2 13">Belongs to the GHMP kinase family. Mevalonate kinase subfamily.</text>
</comment>
<keyword evidence="13" id="KW-1207">Sterol metabolism</keyword>
<evidence type="ECO:0000256" key="12">
    <source>
        <dbReference type="ARBA" id="ARBA00029438"/>
    </source>
</evidence>
<dbReference type="GO" id="GO:0016126">
    <property type="term" value="P:sterol biosynthetic process"/>
    <property type="evidence" value="ECO:0007669"/>
    <property type="project" value="UniProtKB-KW"/>
</dbReference>
<dbReference type="InterPro" id="IPR014721">
    <property type="entry name" value="Ribsml_uS5_D2-typ_fold_subgr"/>
</dbReference>
<feature type="domain" description="GHMP kinase N-terminal" evidence="14">
    <location>
        <begin position="167"/>
        <end position="248"/>
    </location>
</feature>
<evidence type="ECO:0000256" key="6">
    <source>
        <dbReference type="ARBA" id="ARBA00022679"/>
    </source>
</evidence>
<evidence type="ECO:0000256" key="10">
    <source>
        <dbReference type="ARBA" id="ARBA00022842"/>
    </source>
</evidence>
<evidence type="ECO:0000313" key="16">
    <source>
        <dbReference type="EMBL" id="KAL0481190.1"/>
    </source>
</evidence>
<evidence type="ECO:0000256" key="8">
    <source>
        <dbReference type="ARBA" id="ARBA00022777"/>
    </source>
</evidence>
<evidence type="ECO:0000256" key="7">
    <source>
        <dbReference type="ARBA" id="ARBA00022741"/>
    </source>
</evidence>
<dbReference type="PANTHER" id="PTHR43290:SF2">
    <property type="entry name" value="MEVALONATE KINASE"/>
    <property type="match status" value="1"/>
</dbReference>
<gene>
    <name evidence="16" type="ORF">AKO1_012641</name>
</gene>
<protein>
    <recommendedName>
        <fullName evidence="3 13">Mevalonate kinase</fullName>
        <shortName evidence="13">MK</shortName>
        <ecNumber evidence="3 13">2.7.1.36</ecNumber>
    </recommendedName>
</protein>
<sequence length="415" mass="45558">MEVALSKKRTIKVSAPGKLILFGEHAVVYGKTALAACLTDLRTTMSIERQKGDSLHISASIIGVSHISFSISDILSCLSNTEFLKETRPLDDTTVPVVDAQVISLIEQHVKERIDKLNVEMSSLSEAPSPMTPMTNMAKFAYPTAEKLIVEDSRLVSLVAIIYIYLYLNKQDEKFPSFKFSMSSNLPIGAGLGSSSSFSVCLASCLLYQRNIDVEKNLDMVNKWSFLAEQLIHGTPSGIDNAVGTYGGVVAFSMGKIQRQISKIPNLRILIVNTKVSRNTRVIVGKVRTKHDADPINMKEKFNRIEEIAATCIQHFEDQEPNSQSILSKLIQDNHILLNEIGAGHEKLDQVVLIASSLGYSAKLTGAGGGGCAYVLLQDQDEDRENVLKSQLEKTGFECYVSGIGGKGIRRELNF</sequence>
<evidence type="ECO:0000259" key="15">
    <source>
        <dbReference type="Pfam" id="PF08544"/>
    </source>
</evidence>
<keyword evidence="11 13" id="KW-0443">Lipid metabolism</keyword>
<dbReference type="NCBIfam" id="TIGR00549">
    <property type="entry name" value="mevalon_kin"/>
    <property type="match status" value="1"/>
</dbReference>
<dbReference type="EC" id="2.7.1.36" evidence="3 13"/>
<dbReference type="PRINTS" id="PR00959">
    <property type="entry name" value="MEVGALKINASE"/>
</dbReference>
<keyword evidence="6 13" id="KW-0808">Transferase</keyword>
<evidence type="ECO:0000256" key="3">
    <source>
        <dbReference type="ARBA" id="ARBA00012103"/>
    </source>
</evidence>
<comment type="pathway">
    <text evidence="12 13">Isoprenoid biosynthesis; isopentenyl diphosphate biosynthesis via mevalonate pathway; isopentenyl diphosphate from (R)-mevalonate: step 1/3.</text>
</comment>
<feature type="domain" description="GHMP kinase C-terminal" evidence="15">
    <location>
        <begin position="327"/>
        <end position="383"/>
    </location>
</feature>